<dbReference type="RefSeq" id="WP_114069927.1">
    <property type="nucleotide sequence ID" value="NZ_CP030850.1"/>
</dbReference>
<organism evidence="2 3">
    <name type="scientific">Runella rosea</name>
    <dbReference type="NCBI Taxonomy" id="2259595"/>
    <lineage>
        <taxon>Bacteria</taxon>
        <taxon>Pseudomonadati</taxon>
        <taxon>Bacteroidota</taxon>
        <taxon>Cytophagia</taxon>
        <taxon>Cytophagales</taxon>
        <taxon>Spirosomataceae</taxon>
        <taxon>Runella</taxon>
    </lineage>
</organism>
<dbReference type="KEGG" id="run:DR864_27230"/>
<keyword evidence="3" id="KW-1185">Reference proteome</keyword>
<dbReference type="OrthoDB" id="9873789at2"/>
<feature type="transmembrane region" description="Helical" evidence="1">
    <location>
        <begin position="20"/>
        <end position="39"/>
    </location>
</feature>
<evidence type="ECO:0000313" key="3">
    <source>
        <dbReference type="Proteomes" id="UP000251993"/>
    </source>
</evidence>
<reference evidence="2 3" key="1">
    <citation type="submission" date="2018-07" db="EMBL/GenBank/DDBJ databases">
        <title>Genome sequencing of Runella.</title>
        <authorList>
            <person name="Baek M.-G."/>
            <person name="Yi H."/>
        </authorList>
    </citation>
    <scope>NUCLEOTIDE SEQUENCE [LARGE SCALE GENOMIC DNA]</scope>
    <source>
        <strain evidence="2 3">HYN0085</strain>
    </source>
</reference>
<evidence type="ECO:0000313" key="2">
    <source>
        <dbReference type="EMBL" id="AXE21166.1"/>
    </source>
</evidence>
<name>A0A344TR95_9BACT</name>
<keyword evidence="1" id="KW-1133">Transmembrane helix</keyword>
<evidence type="ECO:0000256" key="1">
    <source>
        <dbReference type="SAM" id="Phobius"/>
    </source>
</evidence>
<accession>A0A344TR95</accession>
<protein>
    <submittedName>
        <fullName evidence="2">Uncharacterized protein</fullName>
    </submittedName>
</protein>
<keyword evidence="1" id="KW-0472">Membrane</keyword>
<gene>
    <name evidence="2" type="ORF">DR864_27230</name>
</gene>
<dbReference type="AlphaFoldDB" id="A0A344TR95"/>
<keyword evidence="1" id="KW-0812">Transmembrane</keyword>
<sequence>MKTFIGTLMKILFNILLYRFLFELVFWLCFPLVWTYFLTMDIIRWRRPWPWGKLMLVRAEVIRKFRP</sequence>
<proteinExistence type="predicted"/>
<dbReference type="Proteomes" id="UP000251993">
    <property type="component" value="Chromosome"/>
</dbReference>
<dbReference type="EMBL" id="CP030850">
    <property type="protein sequence ID" value="AXE21166.1"/>
    <property type="molecule type" value="Genomic_DNA"/>
</dbReference>